<dbReference type="GO" id="GO:0003723">
    <property type="term" value="F:RNA binding"/>
    <property type="evidence" value="ECO:0007669"/>
    <property type="project" value="InterPro"/>
</dbReference>
<dbReference type="OrthoDB" id="10256309at2759"/>
<evidence type="ECO:0000256" key="15">
    <source>
        <dbReference type="PIRSR" id="PIRSR641708-2"/>
    </source>
</evidence>
<evidence type="ECO:0000259" key="17">
    <source>
        <dbReference type="Pfam" id="PF01416"/>
    </source>
</evidence>
<feature type="compositionally biased region" description="Basic and acidic residues" evidence="16">
    <location>
        <begin position="581"/>
        <end position="594"/>
    </location>
</feature>
<comment type="function">
    <text evidence="10">Formation of pseudouridine at positions 27 and 28 in the anticodon stem and loop of transfer RNAs; at positions 34 and 36 of intron-containing precursor tRNA(Ile) and at position 35 in the intron-containing tRNA(Tyr). Catalyzes pseudouridylation at position 44 in U2 snRNA. Also catalyzes pseudouridylation of mRNAs.</text>
</comment>
<comment type="catalytic activity">
    <reaction evidence="2">
        <text>uridine in snRNA = pseudouridine in snRNA</text>
        <dbReference type="Rhea" id="RHEA:51124"/>
        <dbReference type="Rhea" id="RHEA-COMP:12891"/>
        <dbReference type="Rhea" id="RHEA-COMP:12892"/>
        <dbReference type="ChEBI" id="CHEBI:65314"/>
        <dbReference type="ChEBI" id="CHEBI:65315"/>
    </reaction>
</comment>
<dbReference type="PANTHER" id="PTHR11142:SF4">
    <property type="entry name" value="PSEUDOURIDYLATE SYNTHASE 1 HOMOLOG"/>
    <property type="match status" value="1"/>
</dbReference>
<evidence type="ECO:0000256" key="10">
    <source>
        <dbReference type="ARBA" id="ARBA00053072"/>
    </source>
</evidence>
<dbReference type="GO" id="GO:0009982">
    <property type="term" value="F:pseudouridine synthase activity"/>
    <property type="evidence" value="ECO:0007669"/>
    <property type="project" value="InterPro"/>
</dbReference>
<keyword evidence="7" id="KW-0413">Isomerase</keyword>
<dbReference type="InterPro" id="IPR020094">
    <property type="entry name" value="TruA/RsuA/RluB/E/F_N"/>
</dbReference>
<keyword evidence="8" id="KW-0539">Nucleus</keyword>
<organism evidence="18 19">
    <name type="scientific">Trichophyton violaceum</name>
    <dbReference type="NCBI Taxonomy" id="34388"/>
    <lineage>
        <taxon>Eukaryota</taxon>
        <taxon>Fungi</taxon>
        <taxon>Dikarya</taxon>
        <taxon>Ascomycota</taxon>
        <taxon>Pezizomycotina</taxon>
        <taxon>Eurotiomycetes</taxon>
        <taxon>Eurotiomycetidae</taxon>
        <taxon>Onygenales</taxon>
        <taxon>Arthrodermataceae</taxon>
        <taxon>Trichophyton</taxon>
    </lineage>
</organism>
<evidence type="ECO:0000256" key="7">
    <source>
        <dbReference type="ARBA" id="ARBA00023235"/>
    </source>
</evidence>
<comment type="catalytic activity">
    <reaction evidence="1">
        <text>a uridine in mRNA = a pseudouridine in mRNA</text>
        <dbReference type="Rhea" id="RHEA:56644"/>
        <dbReference type="Rhea" id="RHEA-COMP:14658"/>
        <dbReference type="Rhea" id="RHEA-COMP:14659"/>
        <dbReference type="ChEBI" id="CHEBI:65314"/>
        <dbReference type="ChEBI" id="CHEBI:65315"/>
    </reaction>
</comment>
<dbReference type="InterPro" id="IPR020095">
    <property type="entry name" value="PsdUridine_synth_TruA_C"/>
</dbReference>
<comment type="subcellular location">
    <subcellularLocation>
        <location evidence="3">Nucleus</location>
    </subcellularLocation>
</comment>
<comment type="similarity">
    <text evidence="4">Belongs to the tRNA pseudouridine synthase TruA family.</text>
</comment>
<dbReference type="GO" id="GO:0031120">
    <property type="term" value="P:snRNA pseudouridine synthesis"/>
    <property type="evidence" value="ECO:0007669"/>
    <property type="project" value="UniProtKB-ARBA"/>
</dbReference>
<dbReference type="EMBL" id="LHPN01000004">
    <property type="protein sequence ID" value="OAL72322.1"/>
    <property type="molecule type" value="Genomic_DNA"/>
</dbReference>
<evidence type="ECO:0000256" key="8">
    <source>
        <dbReference type="ARBA" id="ARBA00023242"/>
    </source>
</evidence>
<dbReference type="CDD" id="cd02568">
    <property type="entry name" value="PseudoU_synth_PUS1_PUS2"/>
    <property type="match status" value="1"/>
</dbReference>
<feature type="binding site" evidence="15">
    <location>
        <position position="247"/>
    </location>
    <ligand>
        <name>substrate</name>
    </ligand>
</feature>
<dbReference type="PANTHER" id="PTHR11142">
    <property type="entry name" value="PSEUDOURIDYLATE SYNTHASE"/>
    <property type="match status" value="1"/>
</dbReference>
<dbReference type="GO" id="GO:1990481">
    <property type="term" value="P:mRNA pseudouridine synthesis"/>
    <property type="evidence" value="ECO:0007669"/>
    <property type="project" value="TreeGrafter"/>
</dbReference>
<feature type="domain" description="Pseudouridine synthase I TruA alpha/beta" evidence="17">
    <location>
        <begin position="392"/>
        <end position="499"/>
    </location>
</feature>
<feature type="compositionally biased region" description="Polar residues" evidence="16">
    <location>
        <begin position="24"/>
        <end position="37"/>
    </location>
</feature>
<keyword evidence="19" id="KW-1185">Reference proteome</keyword>
<comment type="caution">
    <text evidence="18">The sequence shown here is derived from an EMBL/GenBank/DDBJ whole genome shotgun (WGS) entry which is preliminary data.</text>
</comment>
<dbReference type="Gene3D" id="3.30.70.660">
    <property type="entry name" value="Pseudouridine synthase I, catalytic domain, C-terminal subdomain"/>
    <property type="match status" value="1"/>
</dbReference>
<dbReference type="Proteomes" id="UP000243519">
    <property type="component" value="Unassembled WGS sequence"/>
</dbReference>
<protein>
    <recommendedName>
        <fullName evidence="11">tRNA pseudouridine synthase 1</fullName>
    </recommendedName>
    <alternativeName>
        <fullName evidence="12">tRNA pseudouridylate synthase 1</fullName>
    </alternativeName>
    <alternativeName>
        <fullName evidence="13">tRNA-uridine isomerase 1</fullName>
    </alternativeName>
</protein>
<evidence type="ECO:0000256" key="11">
    <source>
        <dbReference type="ARBA" id="ARBA00073968"/>
    </source>
</evidence>
<keyword evidence="5" id="KW-0507">mRNA processing</keyword>
<dbReference type="AlphaFoldDB" id="A0A178FI96"/>
<feature type="region of interest" description="Disordered" evidence="16">
    <location>
        <begin position="24"/>
        <end position="110"/>
    </location>
</feature>
<dbReference type="InterPro" id="IPR041708">
    <property type="entry name" value="PUS1/PUS2-like"/>
</dbReference>
<evidence type="ECO:0000256" key="14">
    <source>
        <dbReference type="PIRSR" id="PIRSR641708-1"/>
    </source>
</evidence>
<dbReference type="SUPFAM" id="SSF55120">
    <property type="entry name" value="Pseudouridine synthase"/>
    <property type="match status" value="1"/>
</dbReference>
<evidence type="ECO:0000313" key="19">
    <source>
        <dbReference type="Proteomes" id="UP000243519"/>
    </source>
</evidence>
<evidence type="ECO:0000256" key="2">
    <source>
        <dbReference type="ARBA" id="ARBA00001832"/>
    </source>
</evidence>
<evidence type="ECO:0000256" key="16">
    <source>
        <dbReference type="SAM" id="MobiDB-lite"/>
    </source>
</evidence>
<dbReference type="FunFam" id="3.30.70.660:FF:000002">
    <property type="entry name" value="tRNA pseudouridine synthase"/>
    <property type="match status" value="1"/>
</dbReference>
<sequence length="612" mass="68649">MKRNKSRRYLEYAAALIDESCKFSSPSMDSAVQNPSPGENPAKQDPPASQATVADQAGEQKMDSSATGRGGRNKQKDMGRKAYRNKHIDRRAANDRQEAKRRKLEQGENPMPIYATQFSQEDIDADVRRPKKKVIVMLGYSGTGYHGMQLCPTEKTIEGDLFAAFVAANAISKANAVDPKKSSFVRCARTDKGVHAAGNVVSLKLIIEDPDIVQKINEKLSPQIRVWGIIPATKGFSAYQFCDSRMYEYLIPSHCFLPPHPSTFLAQKMVEMAEKHGDMEAFKERQAEVESYWEETDKKHIQPIIDALPEKIKPYVQAAVGSVGGEEEKATPANESGEACEERTESDTKNSDLTPDEQAQVNVAIKDIRTAYFKAKNEYRIPPERLARINAALALYVGTKNFHNYTIQKTFRDPSARRLIKSFKISRDPVVINGTEWLSLKVHGQSFMMHQIRKMVAMVALLVRCGADIKRIEESYQNSRIPIPKAPGLGLLLERPIFDGYNKKAKDLGRELLDFDKYEKEMDEFKLKEIYQRIFTEEAEKHAFGTFFNHIDSYKENTFLYVTSGGLAACSSSTTQPTAAQEKDARKAESKVLAEVESESEAELVDNGEDGG</sequence>
<dbReference type="Pfam" id="PF01416">
    <property type="entry name" value="PseudoU_synth_1"/>
    <property type="match status" value="1"/>
</dbReference>
<evidence type="ECO:0000256" key="3">
    <source>
        <dbReference type="ARBA" id="ARBA00004123"/>
    </source>
</evidence>
<evidence type="ECO:0000256" key="6">
    <source>
        <dbReference type="ARBA" id="ARBA00022694"/>
    </source>
</evidence>
<feature type="region of interest" description="Disordered" evidence="16">
    <location>
        <begin position="572"/>
        <end position="612"/>
    </location>
</feature>
<evidence type="ECO:0000313" key="18">
    <source>
        <dbReference type="EMBL" id="OAL72322.1"/>
    </source>
</evidence>
<dbReference type="InterPro" id="IPR001406">
    <property type="entry name" value="PsdUridine_synth_TruA"/>
</dbReference>
<dbReference type="FunFam" id="3.30.70.580:FF:000002">
    <property type="entry name" value="tRNA pseudouridine synthase"/>
    <property type="match status" value="1"/>
</dbReference>
<accession>A0A178FI96</accession>
<evidence type="ECO:0000256" key="12">
    <source>
        <dbReference type="ARBA" id="ARBA00079072"/>
    </source>
</evidence>
<feature type="region of interest" description="Disordered" evidence="16">
    <location>
        <begin position="323"/>
        <end position="357"/>
    </location>
</feature>
<evidence type="ECO:0000256" key="13">
    <source>
        <dbReference type="ARBA" id="ARBA00080858"/>
    </source>
</evidence>
<evidence type="ECO:0000256" key="4">
    <source>
        <dbReference type="ARBA" id="ARBA00009375"/>
    </source>
</evidence>
<dbReference type="GO" id="GO:0006397">
    <property type="term" value="P:mRNA processing"/>
    <property type="evidence" value="ECO:0007669"/>
    <property type="project" value="UniProtKB-KW"/>
</dbReference>
<evidence type="ECO:0000256" key="1">
    <source>
        <dbReference type="ARBA" id="ARBA00001166"/>
    </source>
</evidence>
<dbReference type="Gene3D" id="3.30.70.580">
    <property type="entry name" value="Pseudouridine synthase I, catalytic domain, N-terminal subdomain"/>
    <property type="match status" value="1"/>
</dbReference>
<dbReference type="GO" id="GO:0031119">
    <property type="term" value="P:tRNA pseudouridine synthesis"/>
    <property type="evidence" value="ECO:0007669"/>
    <property type="project" value="InterPro"/>
</dbReference>
<dbReference type="GO" id="GO:0005634">
    <property type="term" value="C:nucleus"/>
    <property type="evidence" value="ECO:0007669"/>
    <property type="project" value="UniProtKB-SubCell"/>
</dbReference>
<reference evidence="18 19" key="1">
    <citation type="submission" date="2016-05" db="EMBL/GenBank/DDBJ databases">
        <title>Genome sequencing of Trichophyton violaceum CMCC(F)T3l isolated from hair.</title>
        <authorList>
            <person name="Zhan P."/>
            <person name="Tao Y."/>
            <person name="Liu W."/>
        </authorList>
    </citation>
    <scope>NUCLEOTIDE SEQUENCE [LARGE SCALE GENOMIC DNA]</scope>
    <source>
        <strain evidence="19">CMCC(F)T3l</strain>
    </source>
</reference>
<evidence type="ECO:0000256" key="5">
    <source>
        <dbReference type="ARBA" id="ARBA00022664"/>
    </source>
</evidence>
<proteinExistence type="inferred from homology"/>
<dbReference type="InterPro" id="IPR020097">
    <property type="entry name" value="PsdUridine_synth_TruA_a/b_dom"/>
</dbReference>
<name>A0A178FI96_TRIVO</name>
<feature type="compositionally biased region" description="Acidic residues" evidence="16">
    <location>
        <begin position="596"/>
        <end position="612"/>
    </location>
</feature>
<feature type="active site" description="Nucleophile" evidence="14">
    <location>
        <position position="191"/>
    </location>
</feature>
<keyword evidence="6" id="KW-0819">tRNA processing</keyword>
<comment type="catalytic activity">
    <reaction evidence="9">
        <text>a uridine in tRNA = a pseudouridine in tRNA</text>
        <dbReference type="Rhea" id="RHEA:54572"/>
        <dbReference type="Rhea" id="RHEA-COMP:13339"/>
        <dbReference type="Rhea" id="RHEA-COMP:13934"/>
        <dbReference type="ChEBI" id="CHEBI:65314"/>
        <dbReference type="ChEBI" id="CHEBI:65315"/>
    </reaction>
</comment>
<evidence type="ECO:0000256" key="9">
    <source>
        <dbReference type="ARBA" id="ARBA00036943"/>
    </source>
</evidence>
<gene>
    <name evidence="18" type="ORF">A7D00_3320</name>
</gene>
<feature type="compositionally biased region" description="Basic and acidic residues" evidence="16">
    <location>
        <begin position="340"/>
        <end position="350"/>
    </location>
</feature>
<dbReference type="InterPro" id="IPR020103">
    <property type="entry name" value="PsdUridine_synth_cat_dom_sf"/>
</dbReference>